<dbReference type="AlphaFoldDB" id="A0AAU7JCM8"/>
<protein>
    <submittedName>
        <fullName evidence="2">DUF1850 domain-containing protein</fullName>
    </submittedName>
</protein>
<dbReference type="EMBL" id="CP157484">
    <property type="protein sequence ID" value="XBO38028.1"/>
    <property type="molecule type" value="Genomic_DNA"/>
</dbReference>
<proteinExistence type="predicted"/>
<dbReference type="RefSeq" id="WP_406854856.1">
    <property type="nucleotide sequence ID" value="NZ_CP157484.1"/>
</dbReference>
<accession>A0AAU7JCM8</accession>
<sequence length="135" mass="14442">MPGLCVYAAGALVAKLAGAAAFTLAWTHSIEKIPWEEDWRVTAAGLVLEQARVKGSGAGMEPPPEARLEGGVWRWAPRVPALPELVLRRSGFTADWRLCVDGRCRPMDELVPAEADPVTLRACPAEPVSSGSARP</sequence>
<evidence type="ECO:0000256" key="1">
    <source>
        <dbReference type="SAM" id="SignalP"/>
    </source>
</evidence>
<keyword evidence="1" id="KW-0732">Signal</keyword>
<gene>
    <name evidence="2" type="ORF">ABEG18_20255</name>
</gene>
<evidence type="ECO:0000313" key="2">
    <source>
        <dbReference type="EMBL" id="XBO38028.1"/>
    </source>
</evidence>
<organism evidence="2">
    <name type="scientific">Alsobacter sp. KACC 23698</name>
    <dbReference type="NCBI Taxonomy" id="3149229"/>
    <lineage>
        <taxon>Bacteria</taxon>
        <taxon>Pseudomonadati</taxon>
        <taxon>Pseudomonadota</taxon>
        <taxon>Alphaproteobacteria</taxon>
        <taxon>Hyphomicrobiales</taxon>
        <taxon>Alsobacteraceae</taxon>
        <taxon>Alsobacter</taxon>
    </lineage>
</organism>
<reference evidence="2" key="1">
    <citation type="submission" date="2024-05" db="EMBL/GenBank/DDBJ databases">
        <authorList>
            <person name="Kim S."/>
            <person name="Heo J."/>
            <person name="Choi H."/>
            <person name="Choi Y."/>
            <person name="Kwon S.-W."/>
            <person name="Kim Y."/>
        </authorList>
    </citation>
    <scope>NUCLEOTIDE SEQUENCE</scope>
    <source>
        <strain evidence="2">KACC 23698</strain>
    </source>
</reference>
<dbReference type="InterPro" id="IPR015001">
    <property type="entry name" value="DUF1850"/>
</dbReference>
<feature type="signal peptide" evidence="1">
    <location>
        <begin position="1"/>
        <end position="19"/>
    </location>
</feature>
<dbReference type="Pfam" id="PF08905">
    <property type="entry name" value="DUF1850"/>
    <property type="match status" value="1"/>
</dbReference>
<name>A0AAU7JCM8_9HYPH</name>
<feature type="chain" id="PRO_5043705939" evidence="1">
    <location>
        <begin position="20"/>
        <end position="135"/>
    </location>
</feature>